<evidence type="ECO:0000256" key="1">
    <source>
        <dbReference type="ARBA" id="ARBA00004123"/>
    </source>
</evidence>
<dbReference type="GO" id="GO:0000981">
    <property type="term" value="F:DNA-binding transcription factor activity, RNA polymerase II-specific"/>
    <property type="evidence" value="ECO:0007669"/>
    <property type="project" value="InterPro"/>
</dbReference>
<dbReference type="InterPro" id="IPR001356">
    <property type="entry name" value="HD"/>
</dbReference>
<dbReference type="FunFam" id="1.10.10.60:FF:000678">
    <property type="entry name" value="C. Elegans Homeobox"/>
    <property type="match status" value="1"/>
</dbReference>
<keyword evidence="2" id="KW-0217">Developmental protein</keyword>
<feature type="compositionally biased region" description="Polar residues" evidence="8">
    <location>
        <begin position="285"/>
        <end position="294"/>
    </location>
</feature>
<organism evidence="10 11">
    <name type="scientific">Hymenolepis diminuta</name>
    <name type="common">Rat tapeworm</name>
    <dbReference type="NCBI Taxonomy" id="6216"/>
    <lineage>
        <taxon>Eukaryota</taxon>
        <taxon>Metazoa</taxon>
        <taxon>Spiralia</taxon>
        <taxon>Lophotrochozoa</taxon>
        <taxon>Platyhelminthes</taxon>
        <taxon>Cestoda</taxon>
        <taxon>Eucestoda</taxon>
        <taxon>Cyclophyllidea</taxon>
        <taxon>Hymenolepididae</taxon>
        <taxon>Hymenolepis</taxon>
    </lineage>
</organism>
<evidence type="ECO:0000256" key="4">
    <source>
        <dbReference type="ARBA" id="ARBA00023155"/>
    </source>
</evidence>
<dbReference type="PROSITE" id="PS50071">
    <property type="entry name" value="HOMEOBOX_2"/>
    <property type="match status" value="1"/>
</dbReference>
<evidence type="ECO:0000256" key="2">
    <source>
        <dbReference type="ARBA" id="ARBA00022473"/>
    </source>
</evidence>
<evidence type="ECO:0000256" key="5">
    <source>
        <dbReference type="ARBA" id="ARBA00023242"/>
    </source>
</evidence>
<dbReference type="PANTHER" id="PTHR24340:SF41">
    <property type="entry name" value="MUSCLE-SPECIFIC HOMEOBOX PROTEIN TINMAN-RELATED"/>
    <property type="match status" value="1"/>
</dbReference>
<dbReference type="PROSITE" id="PS00027">
    <property type="entry name" value="HOMEOBOX_1"/>
    <property type="match status" value="1"/>
</dbReference>
<keyword evidence="5 6" id="KW-0539">Nucleus</keyword>
<keyword evidence="11" id="KW-1185">Reference proteome</keyword>
<feature type="region of interest" description="Disordered" evidence="8">
    <location>
        <begin position="23"/>
        <end position="45"/>
    </location>
</feature>
<dbReference type="Pfam" id="PF00046">
    <property type="entry name" value="Homeodomain"/>
    <property type="match status" value="1"/>
</dbReference>
<dbReference type="InterPro" id="IPR020479">
    <property type="entry name" value="HD_metazoa"/>
</dbReference>
<dbReference type="SMART" id="SM00389">
    <property type="entry name" value="HOX"/>
    <property type="match status" value="1"/>
</dbReference>
<dbReference type="InterPro" id="IPR009057">
    <property type="entry name" value="Homeodomain-like_sf"/>
</dbReference>
<sequence>MASSTVGDIPTLDAPLALDSKKTDKQWKETAEAQITEAPSADGSKAIRNINDSTELKMDPQESSLTLLQSSNQVVTTAQPPNSLFNTSHWYNDVADPRVRSDYDYLSRFMGESQTRTNPLDESNLKQKIGFPSSASAPFLYSQTSNSTKLSSYIPYTPAYAGTPSQQPASPMLMPGAYQSTVGQDYEAQQKAAMAAALAVHQQNSQISGSQPYGQRRKRRVLFSQVQVMELEKRFKQQKYLTAPEREQLAQLINLTPTQVKIWFQNHRYKCKRAYKEKDDGSMGMPQSSINSGSNDDKDDEIPSGHSSPREMSSNKGDMSSTLDMIQSLSDESKERFSAFEPTVPTQENKFFPGSAPPYGSYGNQPMYLSSPRDPSRDVDATCPDIYRSYINQYISDCDPSRRLAASIFGEGVNSNSRTTDYPMNPKAVFQGYQGSDARAPSKHPFGVDLRENGYAMRNMDFYRVTQSMVKPEGLWTDYMNQEAIDKNGSMLTSTPSIYDFPANNRTE</sequence>
<keyword evidence="4 6" id="KW-0371">Homeobox</keyword>
<dbReference type="EMBL" id="CABIJS010000013">
    <property type="protein sequence ID" value="VUZ39372.1"/>
    <property type="molecule type" value="Genomic_DNA"/>
</dbReference>
<keyword evidence="3 6" id="KW-0238">DNA-binding</keyword>
<evidence type="ECO:0000259" key="9">
    <source>
        <dbReference type="PROSITE" id="PS50071"/>
    </source>
</evidence>
<dbReference type="PANTHER" id="PTHR24340">
    <property type="entry name" value="HOMEOBOX PROTEIN NKX"/>
    <property type="match status" value="1"/>
</dbReference>
<dbReference type="GO" id="GO:0000978">
    <property type="term" value="F:RNA polymerase II cis-regulatory region sequence-specific DNA binding"/>
    <property type="evidence" value="ECO:0007669"/>
    <property type="project" value="TreeGrafter"/>
</dbReference>
<evidence type="ECO:0000313" key="10">
    <source>
        <dbReference type="EMBL" id="VUZ39372.1"/>
    </source>
</evidence>
<dbReference type="InterPro" id="IPR017970">
    <property type="entry name" value="Homeobox_CS"/>
</dbReference>
<evidence type="ECO:0000256" key="6">
    <source>
        <dbReference type="PROSITE-ProRule" id="PRU00108"/>
    </source>
</evidence>
<accession>A0A564XWG3</accession>
<dbReference type="CDD" id="cd00086">
    <property type="entry name" value="homeodomain"/>
    <property type="match status" value="1"/>
</dbReference>
<evidence type="ECO:0000256" key="7">
    <source>
        <dbReference type="RuleBase" id="RU000682"/>
    </source>
</evidence>
<feature type="compositionally biased region" description="Polar residues" evidence="8">
    <location>
        <begin position="305"/>
        <end position="320"/>
    </location>
</feature>
<dbReference type="PRINTS" id="PR00024">
    <property type="entry name" value="HOMEOBOX"/>
</dbReference>
<dbReference type="Gene3D" id="1.10.10.60">
    <property type="entry name" value="Homeodomain-like"/>
    <property type="match status" value="1"/>
</dbReference>
<dbReference type="SUPFAM" id="SSF46689">
    <property type="entry name" value="Homeodomain-like"/>
    <property type="match status" value="1"/>
</dbReference>
<comment type="subcellular location">
    <subcellularLocation>
        <location evidence="1 6 7">Nucleus</location>
    </subcellularLocation>
</comment>
<evidence type="ECO:0000313" key="11">
    <source>
        <dbReference type="Proteomes" id="UP000321570"/>
    </source>
</evidence>
<dbReference type="GO" id="GO:0005634">
    <property type="term" value="C:nucleus"/>
    <property type="evidence" value="ECO:0007669"/>
    <property type="project" value="UniProtKB-SubCell"/>
</dbReference>
<feature type="domain" description="Homeobox" evidence="9">
    <location>
        <begin position="214"/>
        <end position="274"/>
    </location>
</feature>
<evidence type="ECO:0000256" key="8">
    <source>
        <dbReference type="SAM" id="MobiDB-lite"/>
    </source>
</evidence>
<gene>
    <name evidence="10" type="ORF">WMSIL1_LOCUS657</name>
</gene>
<proteinExistence type="predicted"/>
<dbReference type="InterPro" id="IPR050394">
    <property type="entry name" value="Homeobox_NK-like"/>
</dbReference>
<dbReference type="Proteomes" id="UP000321570">
    <property type="component" value="Unassembled WGS sequence"/>
</dbReference>
<feature type="DNA-binding region" description="Homeobox" evidence="6">
    <location>
        <begin position="216"/>
        <end position="275"/>
    </location>
</feature>
<reference evidence="10 11" key="1">
    <citation type="submission" date="2019-07" db="EMBL/GenBank/DDBJ databases">
        <authorList>
            <person name="Jastrzebski P J."/>
            <person name="Paukszto L."/>
            <person name="Jastrzebski P J."/>
        </authorList>
    </citation>
    <scope>NUCLEOTIDE SEQUENCE [LARGE SCALE GENOMIC DNA]</scope>
    <source>
        <strain evidence="10 11">WMS-il1</strain>
    </source>
</reference>
<dbReference type="GO" id="GO:0030154">
    <property type="term" value="P:cell differentiation"/>
    <property type="evidence" value="ECO:0007669"/>
    <property type="project" value="TreeGrafter"/>
</dbReference>
<dbReference type="AlphaFoldDB" id="A0A564XWG3"/>
<protein>
    <recommendedName>
        <fullName evidence="9">Homeobox domain-containing protein</fullName>
    </recommendedName>
</protein>
<evidence type="ECO:0000256" key="3">
    <source>
        <dbReference type="ARBA" id="ARBA00023125"/>
    </source>
</evidence>
<feature type="region of interest" description="Disordered" evidence="8">
    <location>
        <begin position="275"/>
        <end position="320"/>
    </location>
</feature>
<name>A0A564XWG3_HYMDI</name>